<evidence type="ECO:0000313" key="3">
    <source>
        <dbReference type="EMBL" id="MBS7455831.1"/>
    </source>
</evidence>
<reference evidence="3 4" key="1">
    <citation type="journal article" date="2021" name="Microbiol. Resour. Announc.">
        <title>Draft Genome Sequence of Coralloluteibacterium stylophorae LMG 29479T.</title>
        <authorList>
            <person name="Karlyshev A.V."/>
            <person name="Kudryashova E.B."/>
            <person name="Ariskina E.V."/>
            <person name="Conroy A.P."/>
            <person name="Abidueva E.Y."/>
        </authorList>
    </citation>
    <scope>NUCLEOTIDE SEQUENCE [LARGE SCALE GENOMIC DNA]</scope>
    <source>
        <strain evidence="3 4">LMG 29479</strain>
    </source>
</reference>
<dbReference type="SUPFAM" id="SSF55729">
    <property type="entry name" value="Acyl-CoA N-acyltransferases (Nat)"/>
    <property type="match status" value="1"/>
</dbReference>
<dbReference type="Gene3D" id="3.40.630.30">
    <property type="match status" value="1"/>
</dbReference>
<dbReference type="EMBL" id="JAGQFT020000001">
    <property type="protein sequence ID" value="MBS7455831.1"/>
    <property type="molecule type" value="Genomic_DNA"/>
</dbReference>
<accession>A0A8J7VYS3</accession>
<evidence type="ECO:0000313" key="4">
    <source>
        <dbReference type="Proteomes" id="UP000675747"/>
    </source>
</evidence>
<reference evidence="2" key="2">
    <citation type="submission" date="2021-04" db="EMBL/GenBank/DDBJ databases">
        <authorList>
            <person name="Karlyshev A.V."/>
        </authorList>
    </citation>
    <scope>NUCLEOTIDE SEQUENCE</scope>
    <source>
        <strain evidence="2">LMG 29479</strain>
    </source>
</reference>
<dbReference type="RefSeq" id="WP_211928193.1">
    <property type="nucleotide sequence ID" value="NZ_JAGQFT020000001.1"/>
</dbReference>
<dbReference type="PANTHER" id="PTHR43792">
    <property type="entry name" value="GNAT FAMILY, PUTATIVE (AFU_ORTHOLOGUE AFUA_3G00765)-RELATED-RELATED"/>
    <property type="match status" value="1"/>
</dbReference>
<dbReference type="InterPro" id="IPR051531">
    <property type="entry name" value="N-acetyltransferase"/>
</dbReference>
<sequence length="184" mass="20339">MHAATPGPILETERLLLRPPQLADLEDFVRLMGDAEHVRFIGGAQPRSMVWRALMTQIGAWQACGFAMFSVIEKASGRWIGRLGPWQTDGWPGTEVGWTLVRDAQGRGYAVEGATAAMDWAVDHLGWSEIVHTIDPDNVPSQRVAARLGSTLLRMGRLPAPHDQKDIGIWGQSRAAWLARRRPG</sequence>
<keyword evidence="4" id="KW-1185">Reference proteome</keyword>
<dbReference type="InterPro" id="IPR000182">
    <property type="entry name" value="GNAT_dom"/>
</dbReference>
<proteinExistence type="predicted"/>
<comment type="caution">
    <text evidence="2">The sequence shown here is derived from an EMBL/GenBank/DDBJ whole genome shotgun (WGS) entry which is preliminary data.</text>
</comment>
<dbReference type="AlphaFoldDB" id="A0A8J7VYS3"/>
<gene>
    <name evidence="3" type="ORF">KB893_001630</name>
    <name evidence="2" type="ORF">KB893_17920</name>
</gene>
<protein>
    <submittedName>
        <fullName evidence="2">GNAT family N-acetyltransferase</fullName>
    </submittedName>
</protein>
<evidence type="ECO:0000259" key="1">
    <source>
        <dbReference type="PROSITE" id="PS51186"/>
    </source>
</evidence>
<name>A0A8J7VYS3_9GAMM</name>
<dbReference type="Proteomes" id="UP000675747">
    <property type="component" value="Unassembled WGS sequence"/>
</dbReference>
<dbReference type="PANTHER" id="PTHR43792:SF1">
    <property type="entry name" value="N-ACETYLTRANSFERASE DOMAIN-CONTAINING PROTEIN"/>
    <property type="match status" value="1"/>
</dbReference>
<evidence type="ECO:0000313" key="2">
    <source>
        <dbReference type="EMBL" id="MBR0564358.1"/>
    </source>
</evidence>
<dbReference type="GO" id="GO:0016747">
    <property type="term" value="F:acyltransferase activity, transferring groups other than amino-acyl groups"/>
    <property type="evidence" value="ECO:0007669"/>
    <property type="project" value="InterPro"/>
</dbReference>
<feature type="domain" description="N-acetyltransferase" evidence="1">
    <location>
        <begin position="15"/>
        <end position="183"/>
    </location>
</feature>
<organism evidence="2">
    <name type="scientific">Coralloluteibacterium stylophorae</name>
    <dbReference type="NCBI Taxonomy" id="1776034"/>
    <lineage>
        <taxon>Bacteria</taxon>
        <taxon>Pseudomonadati</taxon>
        <taxon>Pseudomonadota</taxon>
        <taxon>Gammaproteobacteria</taxon>
        <taxon>Lysobacterales</taxon>
        <taxon>Lysobacteraceae</taxon>
        <taxon>Coralloluteibacterium</taxon>
    </lineage>
</organism>
<dbReference type="InterPro" id="IPR016181">
    <property type="entry name" value="Acyl_CoA_acyltransferase"/>
</dbReference>
<dbReference type="PROSITE" id="PS51186">
    <property type="entry name" value="GNAT"/>
    <property type="match status" value="1"/>
</dbReference>
<dbReference type="Pfam" id="PF13302">
    <property type="entry name" value="Acetyltransf_3"/>
    <property type="match status" value="1"/>
</dbReference>
<dbReference type="EMBL" id="JAGQFT010000308">
    <property type="protein sequence ID" value="MBR0564358.1"/>
    <property type="molecule type" value="Genomic_DNA"/>
</dbReference>